<dbReference type="AlphaFoldDB" id="A0AAN8SZ92"/>
<dbReference type="InterPro" id="IPR004314">
    <property type="entry name" value="Neprosin"/>
</dbReference>
<feature type="domain" description="Neprosin PEP catalytic" evidence="1">
    <location>
        <begin position="1"/>
        <end position="159"/>
    </location>
</feature>
<comment type="caution">
    <text evidence="2">The sequence shown here is derived from an EMBL/GenBank/DDBJ whole genome shotgun (WGS) entry which is preliminary data.</text>
</comment>
<dbReference type="PANTHER" id="PTHR31589:SF159">
    <property type="entry name" value="NEPROSIN DOMAIN-CONTAINING PROTEIN"/>
    <property type="match status" value="1"/>
</dbReference>
<dbReference type="Gene3D" id="3.90.1320.10">
    <property type="entry name" value="Outer-capsid protein sigma 3, large lobe"/>
    <property type="match status" value="1"/>
</dbReference>
<dbReference type="InterPro" id="IPR053168">
    <property type="entry name" value="Glutamic_endopeptidase"/>
</dbReference>
<name>A0AAN8SZ92_SOLBU</name>
<evidence type="ECO:0000259" key="1">
    <source>
        <dbReference type="PROSITE" id="PS52045"/>
    </source>
</evidence>
<dbReference type="Proteomes" id="UP001371456">
    <property type="component" value="Unassembled WGS sequence"/>
</dbReference>
<dbReference type="PROSITE" id="PS52045">
    <property type="entry name" value="NEPROSIN_PEP_CD"/>
    <property type="match status" value="1"/>
</dbReference>
<evidence type="ECO:0000313" key="3">
    <source>
        <dbReference type="Proteomes" id="UP001371456"/>
    </source>
</evidence>
<keyword evidence="3" id="KW-1185">Reference proteome</keyword>
<gene>
    <name evidence="2" type="ORF">RDI58_027660</name>
</gene>
<organism evidence="2 3">
    <name type="scientific">Solanum bulbocastanum</name>
    <name type="common">Wild potato</name>
    <dbReference type="NCBI Taxonomy" id="147425"/>
    <lineage>
        <taxon>Eukaryota</taxon>
        <taxon>Viridiplantae</taxon>
        <taxon>Streptophyta</taxon>
        <taxon>Embryophyta</taxon>
        <taxon>Tracheophyta</taxon>
        <taxon>Spermatophyta</taxon>
        <taxon>Magnoliopsida</taxon>
        <taxon>eudicotyledons</taxon>
        <taxon>Gunneridae</taxon>
        <taxon>Pentapetalae</taxon>
        <taxon>asterids</taxon>
        <taxon>lamiids</taxon>
        <taxon>Solanales</taxon>
        <taxon>Solanaceae</taxon>
        <taxon>Solanoideae</taxon>
        <taxon>Solaneae</taxon>
        <taxon>Solanum</taxon>
    </lineage>
</organism>
<protein>
    <recommendedName>
        <fullName evidence="1">Neprosin PEP catalytic domain-containing protein</fullName>
    </recommendedName>
</protein>
<reference evidence="2 3" key="1">
    <citation type="submission" date="2024-02" db="EMBL/GenBank/DDBJ databases">
        <title>de novo genome assembly of Solanum bulbocastanum strain 11H21.</title>
        <authorList>
            <person name="Hosaka A.J."/>
        </authorList>
    </citation>
    <scope>NUCLEOTIDE SEQUENCE [LARGE SCALE GENOMIC DNA]</scope>
    <source>
        <tissue evidence="2">Young leaves</tissue>
    </source>
</reference>
<evidence type="ECO:0000313" key="2">
    <source>
        <dbReference type="EMBL" id="KAK6776659.1"/>
    </source>
</evidence>
<dbReference type="PANTHER" id="PTHR31589">
    <property type="entry name" value="PROTEIN, PUTATIVE (DUF239)-RELATED-RELATED"/>
    <property type="match status" value="1"/>
</dbReference>
<accession>A0AAN8SZ92</accession>
<dbReference type="Pfam" id="PF03080">
    <property type="entry name" value="Neprosin"/>
    <property type="match status" value="2"/>
</dbReference>
<sequence>MITRNPHVEEDDEYSTPRLTLKSGSYYNFQDIESGWTVNPRVYGDRQTRLFTYWTIFEGGLEVHAETVQWGGEVYSKNVGKHPHTKTQMGSGAFPFYIFANTGFMKYMRILDNTMELRFPQNVVAYSEEYDCYRTQYVGDYIEEPEFHFGGPGRNPLCP</sequence>
<proteinExistence type="predicted"/>
<dbReference type="EMBL" id="JBANQN010000011">
    <property type="protein sequence ID" value="KAK6776659.1"/>
    <property type="molecule type" value="Genomic_DNA"/>
</dbReference>